<keyword evidence="1" id="KW-1133">Transmembrane helix</keyword>
<keyword evidence="1" id="KW-0812">Transmembrane</keyword>
<dbReference type="AlphaFoldDB" id="A0A919YL92"/>
<proteinExistence type="predicted"/>
<evidence type="ECO:0000313" key="2">
    <source>
        <dbReference type="EMBL" id="GIO51423.1"/>
    </source>
</evidence>
<sequence length="90" mass="10675">MIILFIIGLVTIYVSLLNFKRFDRVRMGLKRFIIFFMVILYALGLIMFLKNFDAKDFKDNAFYVLIVAALFIAIDGIVRYRKKQDQNNQQ</sequence>
<gene>
    <name evidence="2" type="ORF">J34TS1_61880</name>
</gene>
<name>A0A919YL92_9BACL</name>
<keyword evidence="1" id="KW-0472">Membrane</keyword>
<reference evidence="2 3" key="1">
    <citation type="submission" date="2021-03" db="EMBL/GenBank/DDBJ databases">
        <title>Antimicrobial resistance genes in bacteria isolated from Japanese honey, and their potential for conferring macrolide and lincosamide resistance in the American foulbrood pathogen Paenibacillus larvae.</title>
        <authorList>
            <person name="Okamoto M."/>
            <person name="Kumagai M."/>
            <person name="Kanamori H."/>
            <person name="Takamatsu D."/>
        </authorList>
    </citation>
    <scope>NUCLEOTIDE SEQUENCE [LARGE SCALE GENOMIC DNA]</scope>
    <source>
        <strain evidence="2 3">J34TS1</strain>
    </source>
</reference>
<evidence type="ECO:0000256" key="1">
    <source>
        <dbReference type="SAM" id="Phobius"/>
    </source>
</evidence>
<dbReference type="Proteomes" id="UP000682811">
    <property type="component" value="Unassembled WGS sequence"/>
</dbReference>
<dbReference type="RefSeq" id="WP_212981413.1">
    <property type="nucleotide sequence ID" value="NZ_AP025343.1"/>
</dbReference>
<protein>
    <submittedName>
        <fullName evidence="2">Uncharacterized protein</fullName>
    </submittedName>
</protein>
<feature type="transmembrane region" description="Helical" evidence="1">
    <location>
        <begin position="32"/>
        <end position="49"/>
    </location>
</feature>
<feature type="transmembrane region" description="Helical" evidence="1">
    <location>
        <begin position="61"/>
        <end position="80"/>
    </location>
</feature>
<dbReference type="EMBL" id="BORT01000052">
    <property type="protein sequence ID" value="GIO51423.1"/>
    <property type="molecule type" value="Genomic_DNA"/>
</dbReference>
<comment type="caution">
    <text evidence="2">The sequence shown here is derived from an EMBL/GenBank/DDBJ whole genome shotgun (WGS) entry which is preliminary data.</text>
</comment>
<evidence type="ECO:0000313" key="3">
    <source>
        <dbReference type="Proteomes" id="UP000682811"/>
    </source>
</evidence>
<accession>A0A919YL92</accession>
<organism evidence="2 3">
    <name type="scientific">Paenibacillus azoreducens</name>
    <dbReference type="NCBI Taxonomy" id="116718"/>
    <lineage>
        <taxon>Bacteria</taxon>
        <taxon>Bacillati</taxon>
        <taxon>Bacillota</taxon>
        <taxon>Bacilli</taxon>
        <taxon>Bacillales</taxon>
        <taxon>Paenibacillaceae</taxon>
        <taxon>Paenibacillus</taxon>
    </lineage>
</organism>
<keyword evidence="3" id="KW-1185">Reference proteome</keyword>